<dbReference type="GO" id="GO:0016020">
    <property type="term" value="C:membrane"/>
    <property type="evidence" value="ECO:0007669"/>
    <property type="project" value="InterPro"/>
</dbReference>
<feature type="signal peptide" evidence="1">
    <location>
        <begin position="1"/>
        <end position="31"/>
    </location>
</feature>
<evidence type="ECO:0000256" key="1">
    <source>
        <dbReference type="SAM" id="SignalP"/>
    </source>
</evidence>
<dbReference type="RefSeq" id="WP_183815642.1">
    <property type="nucleotide sequence ID" value="NZ_JACHOB010000001.1"/>
</dbReference>
<dbReference type="Proteomes" id="UP000563524">
    <property type="component" value="Unassembled WGS sequence"/>
</dbReference>
<dbReference type="InterPro" id="IPR033900">
    <property type="entry name" value="Gram_neg_porin_domain"/>
</dbReference>
<proteinExistence type="predicted"/>
<evidence type="ECO:0000259" key="2">
    <source>
        <dbReference type="Pfam" id="PF13609"/>
    </source>
</evidence>
<evidence type="ECO:0000313" key="3">
    <source>
        <dbReference type="EMBL" id="MBB4658071.1"/>
    </source>
</evidence>
<dbReference type="EMBL" id="JACHOB010000001">
    <property type="protein sequence ID" value="MBB4658071.1"/>
    <property type="molecule type" value="Genomic_DNA"/>
</dbReference>
<dbReference type="Pfam" id="PF13609">
    <property type="entry name" value="Porin_4"/>
    <property type="match status" value="1"/>
</dbReference>
<gene>
    <name evidence="3" type="ORF">GGQ59_000571</name>
</gene>
<name>A0A840I1B3_9PROT</name>
<organism evidence="3 4">
    <name type="scientific">Parvularcula dongshanensis</name>
    <dbReference type="NCBI Taxonomy" id="1173995"/>
    <lineage>
        <taxon>Bacteria</taxon>
        <taxon>Pseudomonadati</taxon>
        <taxon>Pseudomonadota</taxon>
        <taxon>Alphaproteobacteria</taxon>
        <taxon>Parvularculales</taxon>
        <taxon>Parvularculaceae</taxon>
        <taxon>Parvularcula</taxon>
    </lineage>
</organism>
<feature type="chain" id="PRO_5032545080" description="Porin domain-containing protein" evidence="1">
    <location>
        <begin position="32"/>
        <end position="421"/>
    </location>
</feature>
<keyword evidence="4" id="KW-1185">Reference proteome</keyword>
<sequence>MRHAAPVTSRSALLRLAAGTLALFAGLGVQAQDSRIEVTGEVSAAPGVVDGDVKADADALIRAEGTTVTGSGLELGAGAALRADSDMPEHRYAGGRYSSLTAGGPRGLGLSSGDVFVEGAYLFARGGFGSLYVGRDDGVASRLAVTSPSIFRAVRVGDWRSDLTGLNDVHVLNDFSGSATKLTYMPPPGLLGGIIGQVQMGVSYAPRLGDCGSDACAPVNGYVPLETGEGSVLVSPEQSWRDVVEAAIYYQKGIEVSGEPLQLGLGASYVSAQEDEALVFPGLDLLGDYRAYAFGMNVAYGGLTVGGSVKSTNAGLRDTDDEDYLAFDAGVTYEAGDWNFMLGYGAADAGRDAGLLVGPVQNPIPYALDRRTQTAQAGVSKVLGQGVSLGVAAQYVDADKPDALGGPENAAAIVLESSIKF</sequence>
<reference evidence="3 4" key="1">
    <citation type="submission" date="2020-08" db="EMBL/GenBank/DDBJ databases">
        <title>Genomic Encyclopedia of Type Strains, Phase IV (KMG-IV): sequencing the most valuable type-strain genomes for metagenomic binning, comparative biology and taxonomic classification.</title>
        <authorList>
            <person name="Goeker M."/>
        </authorList>
    </citation>
    <scope>NUCLEOTIDE SEQUENCE [LARGE SCALE GENOMIC DNA]</scope>
    <source>
        <strain evidence="3 4">DSM 102850</strain>
    </source>
</reference>
<comment type="caution">
    <text evidence="3">The sequence shown here is derived from an EMBL/GenBank/DDBJ whole genome shotgun (WGS) entry which is preliminary data.</text>
</comment>
<dbReference type="AlphaFoldDB" id="A0A840I1B3"/>
<protein>
    <recommendedName>
        <fullName evidence="2">Porin domain-containing protein</fullName>
    </recommendedName>
</protein>
<accession>A0A840I1B3</accession>
<dbReference type="GO" id="GO:0015288">
    <property type="term" value="F:porin activity"/>
    <property type="evidence" value="ECO:0007669"/>
    <property type="project" value="InterPro"/>
</dbReference>
<evidence type="ECO:0000313" key="4">
    <source>
        <dbReference type="Proteomes" id="UP000563524"/>
    </source>
</evidence>
<dbReference type="Gene3D" id="2.40.160.10">
    <property type="entry name" value="Porin"/>
    <property type="match status" value="1"/>
</dbReference>
<feature type="domain" description="Porin" evidence="2">
    <location>
        <begin position="21"/>
        <end position="400"/>
    </location>
</feature>
<dbReference type="InterPro" id="IPR023614">
    <property type="entry name" value="Porin_dom_sf"/>
</dbReference>
<dbReference type="SUPFAM" id="SSF56935">
    <property type="entry name" value="Porins"/>
    <property type="match status" value="1"/>
</dbReference>
<keyword evidence="1" id="KW-0732">Signal</keyword>